<dbReference type="Pfam" id="PF05673">
    <property type="entry name" value="DUF815"/>
    <property type="match status" value="1"/>
</dbReference>
<dbReference type="GO" id="GO:0005664">
    <property type="term" value="C:nuclear origin of replication recognition complex"/>
    <property type="evidence" value="ECO:0007669"/>
    <property type="project" value="TreeGrafter"/>
</dbReference>
<accession>A0A1R1YRB8</accession>
<dbReference type="AlphaFoldDB" id="A0A1R1YRB8"/>
<dbReference type="InterPro" id="IPR016527">
    <property type="entry name" value="ORC4"/>
</dbReference>
<keyword evidence="2" id="KW-1185">Reference proteome</keyword>
<evidence type="ECO:0000313" key="1">
    <source>
        <dbReference type="EMBL" id="OMJ29449.1"/>
    </source>
</evidence>
<dbReference type="SUPFAM" id="SSF52540">
    <property type="entry name" value="P-loop containing nucleoside triphosphate hydrolases"/>
    <property type="match status" value="1"/>
</dbReference>
<reference evidence="2" key="1">
    <citation type="submission" date="2017-01" db="EMBL/GenBank/DDBJ databases">
        <authorList>
            <person name="Wang Y."/>
            <person name="White M."/>
            <person name="Kvist S."/>
            <person name="Moncalvo J.-M."/>
        </authorList>
    </citation>
    <scope>NUCLEOTIDE SEQUENCE [LARGE SCALE GENOMIC DNA]</scope>
    <source>
        <strain evidence="2">ID-206-W2</strain>
    </source>
</reference>
<dbReference type="GO" id="GO:0003688">
    <property type="term" value="F:DNA replication origin binding"/>
    <property type="evidence" value="ECO:0007669"/>
    <property type="project" value="TreeGrafter"/>
</dbReference>
<proteinExistence type="predicted"/>
<dbReference type="InterPro" id="IPR027417">
    <property type="entry name" value="P-loop_NTPase"/>
</dbReference>
<gene>
    <name evidence="1" type="ORF">AYI69_g1049</name>
</gene>
<evidence type="ECO:0000313" key="2">
    <source>
        <dbReference type="Proteomes" id="UP000187429"/>
    </source>
</evidence>
<dbReference type="Gene3D" id="3.40.50.300">
    <property type="entry name" value="P-loop containing nucleotide triphosphate hydrolases"/>
    <property type="match status" value="1"/>
</dbReference>
<organism evidence="1 2">
    <name type="scientific">Smittium culicis</name>
    <dbReference type="NCBI Taxonomy" id="133412"/>
    <lineage>
        <taxon>Eukaryota</taxon>
        <taxon>Fungi</taxon>
        <taxon>Fungi incertae sedis</taxon>
        <taxon>Zoopagomycota</taxon>
        <taxon>Kickxellomycotina</taxon>
        <taxon>Harpellomycetes</taxon>
        <taxon>Harpellales</taxon>
        <taxon>Legeriomycetaceae</taxon>
        <taxon>Smittium</taxon>
    </lineage>
</organism>
<sequence length="84" mass="9492">MGMPKNLKVDYNQVQNAKNILMNKLTGRGIPDLIGLDKQYETLYNVLDRTVEHGESNSILVLGPRGSGKTSVSYNICAYEHFRY</sequence>
<dbReference type="EMBL" id="LSSM01000278">
    <property type="protein sequence ID" value="OMJ29449.1"/>
    <property type="molecule type" value="Genomic_DNA"/>
</dbReference>
<name>A0A1R1YRB8_9FUNG</name>
<comment type="caution">
    <text evidence="1">The sequence shown here is derived from an EMBL/GenBank/DDBJ whole genome shotgun (WGS) entry which is preliminary data.</text>
</comment>
<dbReference type="PANTHER" id="PTHR12087:SF0">
    <property type="entry name" value="ORIGIN RECOGNITION COMPLEX SUBUNIT 4"/>
    <property type="match status" value="1"/>
</dbReference>
<dbReference type="InterPro" id="IPR008533">
    <property type="entry name" value="DUF815"/>
</dbReference>
<dbReference type="OrthoDB" id="343623at2759"/>
<dbReference type="Proteomes" id="UP000187429">
    <property type="component" value="Unassembled WGS sequence"/>
</dbReference>
<dbReference type="PANTHER" id="PTHR12087">
    <property type="entry name" value="ORIGIN RECOGNITION COMPLEX SUBUNIT 4"/>
    <property type="match status" value="1"/>
</dbReference>
<dbReference type="GO" id="GO:0006270">
    <property type="term" value="P:DNA replication initiation"/>
    <property type="evidence" value="ECO:0007669"/>
    <property type="project" value="TreeGrafter"/>
</dbReference>
<protein>
    <submittedName>
        <fullName evidence="1">Origin recognition complex subunit 4</fullName>
    </submittedName>
</protein>